<dbReference type="RefSeq" id="WP_145085763.1">
    <property type="nucleotide sequence ID" value="NZ_CP036274.1"/>
</dbReference>
<dbReference type="KEGG" id="aagg:ETAA8_10370"/>
<dbReference type="InterPro" id="IPR025357">
    <property type="entry name" value="DUF4261"/>
</dbReference>
<gene>
    <name evidence="2" type="ORF">ETAA8_10370</name>
</gene>
<dbReference type="AlphaFoldDB" id="A0A517Y6X1"/>
<reference evidence="2 3" key="1">
    <citation type="submission" date="2019-02" db="EMBL/GenBank/DDBJ databases">
        <title>Deep-cultivation of Planctomycetes and their phenomic and genomic characterization uncovers novel biology.</title>
        <authorList>
            <person name="Wiegand S."/>
            <person name="Jogler M."/>
            <person name="Boedeker C."/>
            <person name="Pinto D."/>
            <person name="Vollmers J."/>
            <person name="Rivas-Marin E."/>
            <person name="Kohn T."/>
            <person name="Peeters S.H."/>
            <person name="Heuer A."/>
            <person name="Rast P."/>
            <person name="Oberbeckmann S."/>
            <person name="Bunk B."/>
            <person name="Jeske O."/>
            <person name="Meyerdierks A."/>
            <person name="Storesund J.E."/>
            <person name="Kallscheuer N."/>
            <person name="Luecker S."/>
            <person name="Lage O.M."/>
            <person name="Pohl T."/>
            <person name="Merkel B.J."/>
            <person name="Hornburger P."/>
            <person name="Mueller R.-W."/>
            <person name="Bruemmer F."/>
            <person name="Labrenz M."/>
            <person name="Spormann A.M."/>
            <person name="Op den Camp H."/>
            <person name="Overmann J."/>
            <person name="Amann R."/>
            <person name="Jetten M.S.M."/>
            <person name="Mascher T."/>
            <person name="Medema M.H."/>
            <person name="Devos D.P."/>
            <person name="Kaster A.-K."/>
            <person name="Ovreas L."/>
            <person name="Rohde M."/>
            <person name="Galperin M.Y."/>
            <person name="Jogler C."/>
        </authorList>
    </citation>
    <scope>NUCLEOTIDE SEQUENCE [LARGE SCALE GENOMIC DNA]</scope>
    <source>
        <strain evidence="2 3">ETA_A8</strain>
    </source>
</reference>
<dbReference type="OrthoDB" id="277550at2"/>
<feature type="domain" description="DUF4261" evidence="1">
    <location>
        <begin position="219"/>
        <end position="296"/>
    </location>
</feature>
<proteinExistence type="predicted"/>
<dbReference type="Pfam" id="PF14080">
    <property type="entry name" value="DUF4261"/>
    <property type="match status" value="1"/>
</dbReference>
<evidence type="ECO:0000313" key="2">
    <source>
        <dbReference type="EMBL" id="QDU25965.1"/>
    </source>
</evidence>
<organism evidence="2 3">
    <name type="scientific">Anatilimnocola aggregata</name>
    <dbReference type="NCBI Taxonomy" id="2528021"/>
    <lineage>
        <taxon>Bacteria</taxon>
        <taxon>Pseudomonadati</taxon>
        <taxon>Planctomycetota</taxon>
        <taxon>Planctomycetia</taxon>
        <taxon>Pirellulales</taxon>
        <taxon>Pirellulaceae</taxon>
        <taxon>Anatilimnocola</taxon>
    </lineage>
</organism>
<dbReference type="EMBL" id="CP036274">
    <property type="protein sequence ID" value="QDU25965.1"/>
    <property type="molecule type" value="Genomic_DNA"/>
</dbReference>
<accession>A0A517Y6X1</accession>
<protein>
    <recommendedName>
        <fullName evidence="1">DUF4261 domain-containing protein</fullName>
    </recommendedName>
</protein>
<sequence length="315" mass="34868">MPKGIFVQCGCILLSEAVAVEEIERALASYEVIRRTDPGPSWIFGGYGLLVKYRPQVNGLVLVDIVNKPWPDGMGDPQANPELFGGWTMGQFGPFTFPGSLQRAAQQSWVWPAGKSIVGDHRAFMRVRCSYVLGAGPDAPVMAADADAVDELEHVTGICQALLSLPTALCYFNPNGEVLRDQAGMQESMQFADQNEVLPLDLWSNIRLFNISSEWLLMDTVGNSQLDLPDIEAIFVKKYDPSEIDNFLRNISFYLHTEGRNVIKPGDTMDGPGNIRWQARLYENGISDPPRPVLSWLPVDGSTPPVELKNRKEAS</sequence>
<name>A0A517Y6X1_9BACT</name>
<dbReference type="Proteomes" id="UP000315017">
    <property type="component" value="Chromosome"/>
</dbReference>
<evidence type="ECO:0000313" key="3">
    <source>
        <dbReference type="Proteomes" id="UP000315017"/>
    </source>
</evidence>
<evidence type="ECO:0000259" key="1">
    <source>
        <dbReference type="Pfam" id="PF14080"/>
    </source>
</evidence>
<keyword evidence="3" id="KW-1185">Reference proteome</keyword>